<evidence type="ECO:0000256" key="1">
    <source>
        <dbReference type="SAM" id="MobiDB-lite"/>
    </source>
</evidence>
<feature type="region of interest" description="Disordered" evidence="1">
    <location>
        <begin position="25"/>
        <end position="54"/>
    </location>
</feature>
<dbReference type="NCBIfam" id="NF033487">
    <property type="entry name" value="Lacal_2735_fam"/>
    <property type="match status" value="1"/>
</dbReference>
<reference evidence="2 3" key="1">
    <citation type="submission" date="2019-08" db="EMBL/GenBank/DDBJ databases">
        <title>Deep-cultivation of Planctomycetes and their phenomic and genomic characterization uncovers novel biology.</title>
        <authorList>
            <person name="Wiegand S."/>
            <person name="Jogler M."/>
            <person name="Boedeker C."/>
            <person name="Pinto D."/>
            <person name="Vollmers J."/>
            <person name="Rivas-Marin E."/>
            <person name="Kohn T."/>
            <person name="Peeters S.H."/>
            <person name="Heuer A."/>
            <person name="Rast P."/>
            <person name="Oberbeckmann S."/>
            <person name="Bunk B."/>
            <person name="Jeske O."/>
            <person name="Meyerdierks A."/>
            <person name="Storesund J.E."/>
            <person name="Kallscheuer N."/>
            <person name="Luecker S."/>
            <person name="Lage O.M."/>
            <person name="Pohl T."/>
            <person name="Merkel B.J."/>
            <person name="Hornburger P."/>
            <person name="Mueller R.-W."/>
            <person name="Bruemmer F."/>
            <person name="Labrenz M."/>
            <person name="Spormann A.M."/>
            <person name="Op Den Camp H."/>
            <person name="Overmann J."/>
            <person name="Amann R."/>
            <person name="Jetten M.S.M."/>
            <person name="Mascher T."/>
            <person name="Medema M.H."/>
            <person name="Devos D.P."/>
            <person name="Kaster A.-K."/>
            <person name="Ovreas L."/>
            <person name="Rohde M."/>
            <person name="Galperin M.Y."/>
            <person name="Jogler C."/>
        </authorList>
    </citation>
    <scope>NUCLEOTIDE SEQUENCE [LARGE SCALE GENOMIC DNA]</scope>
    <source>
        <strain evidence="2 3">LF1</strain>
    </source>
</reference>
<dbReference type="Proteomes" id="UP000322699">
    <property type="component" value="Unassembled WGS sequence"/>
</dbReference>
<accession>A0A5B1CCD9</accession>
<dbReference type="InterPro" id="IPR045493">
    <property type="entry name" value="DUF6435"/>
</dbReference>
<sequence>MFGSGNSKEKLQEKYNKLMQESFDLSTVNRKKSDAKRAEAEEIGKQLDELEKKG</sequence>
<proteinExistence type="predicted"/>
<dbReference type="AlphaFoldDB" id="A0A5B1CCD9"/>
<evidence type="ECO:0000313" key="2">
    <source>
        <dbReference type="EMBL" id="KAA1258838.1"/>
    </source>
</evidence>
<evidence type="ECO:0008006" key="4">
    <source>
        <dbReference type="Google" id="ProtNLM"/>
    </source>
</evidence>
<feature type="compositionally biased region" description="Basic and acidic residues" evidence="1">
    <location>
        <begin position="31"/>
        <end position="54"/>
    </location>
</feature>
<comment type="caution">
    <text evidence="2">The sequence shown here is derived from an EMBL/GenBank/DDBJ whole genome shotgun (WGS) entry which is preliminary data.</text>
</comment>
<keyword evidence="3" id="KW-1185">Reference proteome</keyword>
<dbReference type="RefSeq" id="WP_149752645.1">
    <property type="nucleotide sequence ID" value="NZ_LWSK01000024.1"/>
</dbReference>
<organism evidence="2 3">
    <name type="scientific">Rubripirellula obstinata</name>
    <dbReference type="NCBI Taxonomy" id="406547"/>
    <lineage>
        <taxon>Bacteria</taxon>
        <taxon>Pseudomonadati</taxon>
        <taxon>Planctomycetota</taxon>
        <taxon>Planctomycetia</taxon>
        <taxon>Pirellulales</taxon>
        <taxon>Pirellulaceae</taxon>
        <taxon>Rubripirellula</taxon>
    </lineage>
</organism>
<dbReference type="EMBL" id="VRLW01000001">
    <property type="protein sequence ID" value="KAA1258838.1"/>
    <property type="molecule type" value="Genomic_DNA"/>
</dbReference>
<evidence type="ECO:0000313" key="3">
    <source>
        <dbReference type="Proteomes" id="UP000322699"/>
    </source>
</evidence>
<name>A0A5B1CCD9_9BACT</name>
<protein>
    <recommendedName>
        <fullName evidence="4">Lacal_2735 family protein</fullName>
    </recommendedName>
</protein>
<dbReference type="OrthoDB" id="287994at2"/>
<gene>
    <name evidence="2" type="ORF">LF1_13620</name>
</gene>